<organism evidence="1 2">
    <name type="scientific">Limosilactobacillus frumenti DSM 13145</name>
    <dbReference type="NCBI Taxonomy" id="1423746"/>
    <lineage>
        <taxon>Bacteria</taxon>
        <taxon>Bacillati</taxon>
        <taxon>Bacillota</taxon>
        <taxon>Bacilli</taxon>
        <taxon>Lactobacillales</taxon>
        <taxon>Lactobacillaceae</taxon>
        <taxon>Limosilactobacillus</taxon>
    </lineage>
</organism>
<protein>
    <submittedName>
        <fullName evidence="1">Uncharacterized protein</fullName>
    </submittedName>
</protein>
<sequence>MVPRLKASFSFPVTGIGKGAFSIYETLKVVMVMSDSDIININKKLEKYNKTKPVMVVKRRG</sequence>
<proteinExistence type="predicted"/>
<keyword evidence="2" id="KW-1185">Reference proteome</keyword>
<evidence type="ECO:0000313" key="1">
    <source>
        <dbReference type="EMBL" id="KRL27996.1"/>
    </source>
</evidence>
<reference evidence="1 2" key="1">
    <citation type="journal article" date="2015" name="Genome Announc.">
        <title>Expanding the biotechnology potential of lactobacilli through comparative genomics of 213 strains and associated genera.</title>
        <authorList>
            <person name="Sun Z."/>
            <person name="Harris H.M."/>
            <person name="McCann A."/>
            <person name="Guo C."/>
            <person name="Argimon S."/>
            <person name="Zhang W."/>
            <person name="Yang X."/>
            <person name="Jeffery I.B."/>
            <person name="Cooney J.C."/>
            <person name="Kagawa T.F."/>
            <person name="Liu W."/>
            <person name="Song Y."/>
            <person name="Salvetti E."/>
            <person name="Wrobel A."/>
            <person name="Rasinkangas P."/>
            <person name="Parkhill J."/>
            <person name="Rea M.C."/>
            <person name="O'Sullivan O."/>
            <person name="Ritari J."/>
            <person name="Douillard F.P."/>
            <person name="Paul Ross R."/>
            <person name="Yang R."/>
            <person name="Briner A.E."/>
            <person name="Felis G.E."/>
            <person name="de Vos W.M."/>
            <person name="Barrangou R."/>
            <person name="Klaenhammer T.R."/>
            <person name="Caufield P.W."/>
            <person name="Cui Y."/>
            <person name="Zhang H."/>
            <person name="O'Toole P.W."/>
        </authorList>
    </citation>
    <scope>NUCLEOTIDE SEQUENCE [LARGE SCALE GENOMIC DNA]</scope>
    <source>
        <strain evidence="1 2">DSM 13145</strain>
    </source>
</reference>
<dbReference type="PATRIC" id="fig|1423746.3.peg.276"/>
<evidence type="ECO:0000313" key="2">
    <source>
        <dbReference type="Proteomes" id="UP000051445"/>
    </source>
</evidence>
<gene>
    <name evidence="1" type="ORF">FD27_GL000269</name>
</gene>
<name>A0A0R1P6Z1_9LACO</name>
<dbReference type="EMBL" id="AZER01000013">
    <property type="protein sequence ID" value="KRL27996.1"/>
    <property type="molecule type" value="Genomic_DNA"/>
</dbReference>
<dbReference type="AlphaFoldDB" id="A0A0R1P6Z1"/>
<dbReference type="Proteomes" id="UP000051445">
    <property type="component" value="Unassembled WGS sequence"/>
</dbReference>
<comment type="caution">
    <text evidence="1">The sequence shown here is derived from an EMBL/GenBank/DDBJ whole genome shotgun (WGS) entry which is preliminary data.</text>
</comment>
<accession>A0A0R1P6Z1</accession>